<reference evidence="2" key="1">
    <citation type="journal article" date="2023" name="Insect Mol. Biol.">
        <title>Genome sequencing provides insights into the evolution of gene families encoding plant cell wall-degrading enzymes in longhorned beetles.</title>
        <authorList>
            <person name="Shin N.R."/>
            <person name="Okamura Y."/>
            <person name="Kirsch R."/>
            <person name="Pauchet Y."/>
        </authorList>
    </citation>
    <scope>NUCLEOTIDE SEQUENCE</scope>
    <source>
        <strain evidence="2">RBIC_L_NR</strain>
    </source>
</reference>
<sequence>MPDERGQKRSLEECEETVNKKHDHDDGLNKEVVSEEKDRLINKEKKLDYKINVTTETVKYFNGVEIANLSKRQMKKYKKSLKWLDIKKEKRAKERIKTKEKKIIRKIK</sequence>
<dbReference type="EMBL" id="JANEYF010003969">
    <property type="protein sequence ID" value="KAJ8932799.1"/>
    <property type="molecule type" value="Genomic_DNA"/>
</dbReference>
<evidence type="ECO:0000256" key="1">
    <source>
        <dbReference type="SAM" id="MobiDB-lite"/>
    </source>
</evidence>
<comment type="caution">
    <text evidence="2">The sequence shown here is derived from an EMBL/GenBank/DDBJ whole genome shotgun (WGS) entry which is preliminary data.</text>
</comment>
<keyword evidence="3" id="KW-1185">Reference proteome</keyword>
<dbReference type="Proteomes" id="UP001162156">
    <property type="component" value="Unassembled WGS sequence"/>
</dbReference>
<evidence type="ECO:0000313" key="2">
    <source>
        <dbReference type="EMBL" id="KAJ8932799.1"/>
    </source>
</evidence>
<gene>
    <name evidence="2" type="ORF">NQ314_014503</name>
</gene>
<name>A0AAV8X1K7_9CUCU</name>
<dbReference type="AlphaFoldDB" id="A0AAV8X1K7"/>
<accession>A0AAV8X1K7</accession>
<proteinExistence type="predicted"/>
<organism evidence="2 3">
    <name type="scientific">Rhamnusium bicolor</name>
    <dbReference type="NCBI Taxonomy" id="1586634"/>
    <lineage>
        <taxon>Eukaryota</taxon>
        <taxon>Metazoa</taxon>
        <taxon>Ecdysozoa</taxon>
        <taxon>Arthropoda</taxon>
        <taxon>Hexapoda</taxon>
        <taxon>Insecta</taxon>
        <taxon>Pterygota</taxon>
        <taxon>Neoptera</taxon>
        <taxon>Endopterygota</taxon>
        <taxon>Coleoptera</taxon>
        <taxon>Polyphaga</taxon>
        <taxon>Cucujiformia</taxon>
        <taxon>Chrysomeloidea</taxon>
        <taxon>Cerambycidae</taxon>
        <taxon>Lepturinae</taxon>
        <taxon>Rhagiini</taxon>
        <taxon>Rhamnusium</taxon>
    </lineage>
</organism>
<feature type="region of interest" description="Disordered" evidence="1">
    <location>
        <begin position="1"/>
        <end position="33"/>
    </location>
</feature>
<evidence type="ECO:0000313" key="3">
    <source>
        <dbReference type="Proteomes" id="UP001162156"/>
    </source>
</evidence>
<protein>
    <submittedName>
        <fullName evidence="2">Uncharacterized protein</fullName>
    </submittedName>
</protein>